<dbReference type="SMART" id="SM00054">
    <property type="entry name" value="EFh"/>
    <property type="match status" value="3"/>
</dbReference>
<dbReference type="Pfam" id="PF13499">
    <property type="entry name" value="EF-hand_7"/>
    <property type="match status" value="1"/>
</dbReference>
<accession>A0A7S0WNA0</accession>
<dbReference type="PANTHER" id="PTHR10891">
    <property type="entry name" value="EF-HAND CALCIUM-BINDING DOMAIN CONTAINING PROTEIN"/>
    <property type="match status" value="1"/>
</dbReference>
<dbReference type="EMBL" id="HBFB01011478">
    <property type="protein sequence ID" value="CAD8674703.1"/>
    <property type="molecule type" value="Transcribed_RNA"/>
</dbReference>
<dbReference type="AlphaFoldDB" id="A0A7S0WNA0"/>
<dbReference type="Gene3D" id="1.10.238.10">
    <property type="entry name" value="EF-hand"/>
    <property type="match status" value="1"/>
</dbReference>
<sequence length="395" mass="42503">MLIQGKGFLQGLVPKPQARFTAKRAAVITHASIQPIWSPARNVSTLSMDEAMADVTKRFQFADQDKDGRINLAELQRVLESFSDVQGNAPVEFAQHWYTPEEVQAVMAQYDSDGSGSLDLREFGELVSDGLLLERPLAAYEAAFRAADVEGTGRVGPEALCRLLCRMGSAVTEEQVSAALHAYGDCEGEGCVVDLDFGQFLRVFRDDLFALRQVLAYIGVGDAPDGAAGFGERGSSPMGSMGGAASTSIVGSEAELDAILKDAPRDQLVVLFASFTWGAEDTAMQGPYQALADHYALSELAAPAGDAPVPRGGHATPAVVFYRVYGNLTSDTKTLIRERLRVRATPAFLLFRGCACVESLVDYSGADLEKAVRRHARATRASLPPQLLHNYLPAL</sequence>
<dbReference type="GO" id="GO:0005509">
    <property type="term" value="F:calcium ion binding"/>
    <property type="evidence" value="ECO:0007669"/>
    <property type="project" value="InterPro"/>
</dbReference>
<evidence type="ECO:0000256" key="3">
    <source>
        <dbReference type="ARBA" id="ARBA00022837"/>
    </source>
</evidence>
<dbReference type="InterPro" id="IPR011992">
    <property type="entry name" value="EF-hand-dom_pair"/>
</dbReference>
<proteinExistence type="predicted"/>
<evidence type="ECO:0000256" key="1">
    <source>
        <dbReference type="ARBA" id="ARBA00022723"/>
    </source>
</evidence>
<evidence type="ECO:0000259" key="4">
    <source>
        <dbReference type="PROSITE" id="PS50222"/>
    </source>
</evidence>
<dbReference type="PROSITE" id="PS50222">
    <property type="entry name" value="EF_HAND_2"/>
    <property type="match status" value="3"/>
</dbReference>
<dbReference type="InterPro" id="IPR018247">
    <property type="entry name" value="EF_Hand_1_Ca_BS"/>
</dbReference>
<keyword evidence="1" id="KW-0479">Metal-binding</keyword>
<dbReference type="InterPro" id="IPR002048">
    <property type="entry name" value="EF_hand_dom"/>
</dbReference>
<dbReference type="InterPro" id="IPR039647">
    <property type="entry name" value="EF_hand_pair_protein_CML-like"/>
</dbReference>
<organism evidence="5">
    <name type="scientific">Chlamydomonas leiostraca</name>
    <dbReference type="NCBI Taxonomy" id="1034604"/>
    <lineage>
        <taxon>Eukaryota</taxon>
        <taxon>Viridiplantae</taxon>
        <taxon>Chlorophyta</taxon>
        <taxon>core chlorophytes</taxon>
        <taxon>Chlorophyceae</taxon>
        <taxon>CS clade</taxon>
        <taxon>Chlamydomonadales</taxon>
        <taxon>Chlamydomonadaceae</taxon>
        <taxon>Chlamydomonas</taxon>
    </lineage>
</organism>
<dbReference type="PROSITE" id="PS00018">
    <property type="entry name" value="EF_HAND_1"/>
    <property type="match status" value="2"/>
</dbReference>
<gene>
    <name evidence="5" type="ORF">CLEI1391_LOCUS6495</name>
</gene>
<evidence type="ECO:0000256" key="2">
    <source>
        <dbReference type="ARBA" id="ARBA00022737"/>
    </source>
</evidence>
<name>A0A7S0WNA0_9CHLO</name>
<feature type="domain" description="EF-hand" evidence="4">
    <location>
        <begin position="50"/>
        <end position="85"/>
    </location>
</feature>
<keyword evidence="3" id="KW-0106">Calcium</keyword>
<protein>
    <recommendedName>
        <fullName evidence="4">EF-hand domain-containing protein</fullName>
    </recommendedName>
</protein>
<evidence type="ECO:0000313" key="5">
    <source>
        <dbReference type="EMBL" id="CAD8674703.1"/>
    </source>
</evidence>
<dbReference type="CDD" id="cd00051">
    <property type="entry name" value="EFh"/>
    <property type="match status" value="1"/>
</dbReference>
<feature type="domain" description="EF-hand" evidence="4">
    <location>
        <begin position="135"/>
        <end position="170"/>
    </location>
</feature>
<keyword evidence="2" id="KW-0677">Repeat</keyword>
<feature type="domain" description="EF-hand" evidence="4">
    <location>
        <begin position="98"/>
        <end position="133"/>
    </location>
</feature>
<reference evidence="5" key="1">
    <citation type="submission" date="2021-01" db="EMBL/GenBank/DDBJ databases">
        <authorList>
            <person name="Corre E."/>
            <person name="Pelletier E."/>
            <person name="Niang G."/>
            <person name="Scheremetjew M."/>
            <person name="Finn R."/>
            <person name="Kale V."/>
            <person name="Holt S."/>
            <person name="Cochrane G."/>
            <person name="Meng A."/>
            <person name="Brown T."/>
            <person name="Cohen L."/>
        </authorList>
    </citation>
    <scope>NUCLEOTIDE SEQUENCE</scope>
    <source>
        <strain evidence="5">SAG 11-49</strain>
    </source>
</reference>
<dbReference type="SUPFAM" id="SSF47473">
    <property type="entry name" value="EF-hand"/>
    <property type="match status" value="1"/>
</dbReference>